<evidence type="ECO:0000256" key="8">
    <source>
        <dbReference type="ARBA" id="ARBA00023098"/>
    </source>
</evidence>
<dbReference type="InterPro" id="IPR001736">
    <property type="entry name" value="PLipase_D/transphosphatidylase"/>
</dbReference>
<feature type="domain" description="PLD phosphodiesterase" evidence="11">
    <location>
        <begin position="135"/>
        <end position="162"/>
    </location>
</feature>
<keyword evidence="8" id="KW-0443">Lipid metabolism</keyword>
<gene>
    <name evidence="12" type="ORF">J8J14_11345</name>
</gene>
<evidence type="ECO:0000256" key="10">
    <source>
        <dbReference type="SAM" id="MobiDB-lite"/>
    </source>
</evidence>
<evidence type="ECO:0000256" key="6">
    <source>
        <dbReference type="ARBA" id="ARBA00022737"/>
    </source>
</evidence>
<reference evidence="12 13" key="1">
    <citation type="submission" date="2021-03" db="EMBL/GenBank/DDBJ databases">
        <authorList>
            <person name="So Y."/>
        </authorList>
    </citation>
    <scope>NUCLEOTIDE SEQUENCE [LARGE SCALE GENOMIC DNA]</scope>
    <source>
        <strain evidence="12 13">SSH11</strain>
    </source>
</reference>
<dbReference type="PROSITE" id="PS50035">
    <property type="entry name" value="PLD"/>
    <property type="match status" value="2"/>
</dbReference>
<feature type="compositionally biased region" description="Basic and acidic residues" evidence="10">
    <location>
        <begin position="163"/>
        <end position="175"/>
    </location>
</feature>
<dbReference type="Pfam" id="PF13091">
    <property type="entry name" value="PLDc_2"/>
    <property type="match status" value="1"/>
</dbReference>
<evidence type="ECO:0000256" key="3">
    <source>
        <dbReference type="ARBA" id="ARBA00004613"/>
    </source>
</evidence>
<evidence type="ECO:0000256" key="7">
    <source>
        <dbReference type="ARBA" id="ARBA00022801"/>
    </source>
</evidence>
<dbReference type="SUPFAM" id="SSF56024">
    <property type="entry name" value="Phospholipase D/nuclease"/>
    <property type="match status" value="2"/>
</dbReference>
<comment type="caution">
    <text evidence="12">The sequence shown here is derived from an EMBL/GenBank/DDBJ whole genome shotgun (WGS) entry which is preliminary data.</text>
</comment>
<evidence type="ECO:0000256" key="4">
    <source>
        <dbReference type="ARBA" id="ARBA00018392"/>
    </source>
</evidence>
<evidence type="ECO:0000313" key="13">
    <source>
        <dbReference type="Proteomes" id="UP000681594"/>
    </source>
</evidence>
<proteinExistence type="predicted"/>
<dbReference type="Gene3D" id="3.30.870.10">
    <property type="entry name" value="Endonuclease Chain A"/>
    <property type="match status" value="2"/>
</dbReference>
<evidence type="ECO:0000256" key="9">
    <source>
        <dbReference type="ARBA" id="ARBA00029594"/>
    </source>
</evidence>
<dbReference type="PANTHER" id="PTHR18896">
    <property type="entry name" value="PHOSPHOLIPASE D"/>
    <property type="match status" value="1"/>
</dbReference>
<comment type="subcellular location">
    <subcellularLocation>
        <location evidence="3">Secreted</location>
    </subcellularLocation>
</comment>
<dbReference type="Pfam" id="PF00614">
    <property type="entry name" value="PLDc"/>
    <property type="match status" value="1"/>
</dbReference>
<organism evidence="12 13">
    <name type="scientific">Pararoseomonas baculiformis</name>
    <dbReference type="NCBI Taxonomy" id="2820812"/>
    <lineage>
        <taxon>Bacteria</taxon>
        <taxon>Pseudomonadati</taxon>
        <taxon>Pseudomonadota</taxon>
        <taxon>Alphaproteobacteria</taxon>
        <taxon>Acetobacterales</taxon>
        <taxon>Acetobacteraceae</taxon>
        <taxon>Pararoseomonas</taxon>
    </lineage>
</organism>
<comment type="catalytic activity">
    <reaction evidence="1">
        <text>a 1,2-diacyl-sn-glycero-3-phosphocholine + H2O = a 1,2-diacyl-sn-glycero-3-phosphate + choline + H(+)</text>
        <dbReference type="Rhea" id="RHEA:14445"/>
        <dbReference type="ChEBI" id="CHEBI:15354"/>
        <dbReference type="ChEBI" id="CHEBI:15377"/>
        <dbReference type="ChEBI" id="CHEBI:15378"/>
        <dbReference type="ChEBI" id="CHEBI:57643"/>
        <dbReference type="ChEBI" id="CHEBI:58608"/>
        <dbReference type="EC" id="3.1.4.4"/>
    </reaction>
</comment>
<dbReference type="Proteomes" id="UP000681594">
    <property type="component" value="Unassembled WGS sequence"/>
</dbReference>
<evidence type="ECO:0000256" key="2">
    <source>
        <dbReference type="ARBA" id="ARBA00003145"/>
    </source>
</evidence>
<comment type="function">
    <text evidence="2">Could be a virulence factor.</text>
</comment>
<keyword evidence="7" id="KW-0378">Hydrolase</keyword>
<feature type="domain" description="PLD phosphodiesterase" evidence="11">
    <location>
        <begin position="349"/>
        <end position="376"/>
    </location>
</feature>
<keyword evidence="13" id="KW-1185">Reference proteome</keyword>
<dbReference type="PANTHER" id="PTHR18896:SF76">
    <property type="entry name" value="PHOSPHOLIPASE"/>
    <property type="match status" value="1"/>
</dbReference>
<keyword evidence="6" id="KW-0677">Repeat</keyword>
<dbReference type="EMBL" id="JAGIZB010000009">
    <property type="protein sequence ID" value="MBP0445375.1"/>
    <property type="molecule type" value="Genomic_DNA"/>
</dbReference>
<evidence type="ECO:0000256" key="5">
    <source>
        <dbReference type="ARBA" id="ARBA00022525"/>
    </source>
</evidence>
<evidence type="ECO:0000313" key="12">
    <source>
        <dbReference type="EMBL" id="MBP0445375.1"/>
    </source>
</evidence>
<evidence type="ECO:0000259" key="11">
    <source>
        <dbReference type="PROSITE" id="PS50035"/>
    </source>
</evidence>
<dbReference type="SMART" id="SM00155">
    <property type="entry name" value="PLDc"/>
    <property type="match status" value="2"/>
</dbReference>
<sequence>MDQAGTHLPGTILQPGRNCWRITTADRVTVIIDAAEYFRNARFGMLAAERRIMLIGWDFDARIALAPEDELPGVPTRLGDFILWLVERKPELEVFVLRWDFGAMKSLFRGSTWLTVLRWMRHPRITLKLDSAHPPAASHHQKIIVIDDSLAFCGGIDITSGRWDTRQHRDDEPGRRNPGRYQHPPWHDATTALEGPVAATLGELARRRWQAAGGDPLPPVEHRTQSWPEDLRPGFRNVAVAIARTSPEFGDAEGVQEVEQLWLDLIASARRHIYAESQYFASRRVAEAVARRLAEPGGPEIVLINPVSAQGWLEPLAMDTARARLREALRRHDPHGRFRIYHPCTESGAPIYVHAKILIVDDQVLRVGSSNLNNRSMRLDTECDIVIDAALPGNAGIEADIVAIRDSLLAEHLGRSVEEISRSLSSTGSLIATIEALRGEHRTLCPYETPDLNAVEQWLADNEVLDPESPDEILEPFAKHSLLRGLRRAIRPVR</sequence>
<keyword evidence="5" id="KW-0964">Secreted</keyword>
<protein>
    <recommendedName>
        <fullName evidence="4">Phospholipase D</fullName>
    </recommendedName>
    <alternativeName>
        <fullName evidence="9">Choline phosphatase</fullName>
    </alternativeName>
</protein>
<dbReference type="CDD" id="cd09140">
    <property type="entry name" value="PLDc_vPLD1_2_like_bac_1"/>
    <property type="match status" value="1"/>
</dbReference>
<name>A0ABS4AFS7_9PROT</name>
<dbReference type="InterPro" id="IPR015679">
    <property type="entry name" value="PLipase_D_fam"/>
</dbReference>
<dbReference type="CDD" id="cd09143">
    <property type="entry name" value="PLDc_vPLD1_2_like_bac_2"/>
    <property type="match status" value="1"/>
</dbReference>
<evidence type="ECO:0000256" key="1">
    <source>
        <dbReference type="ARBA" id="ARBA00000798"/>
    </source>
</evidence>
<feature type="region of interest" description="Disordered" evidence="10">
    <location>
        <begin position="163"/>
        <end position="189"/>
    </location>
</feature>
<dbReference type="InterPro" id="IPR025202">
    <property type="entry name" value="PLD-like_dom"/>
</dbReference>
<accession>A0ABS4AFS7</accession>